<dbReference type="EMBL" id="CAJNDS010002847">
    <property type="protein sequence ID" value="CAE7618080.1"/>
    <property type="molecule type" value="Genomic_DNA"/>
</dbReference>
<evidence type="ECO:0000256" key="1">
    <source>
        <dbReference type="SAM" id="MobiDB-lite"/>
    </source>
</evidence>
<accession>A0A812VEI9</accession>
<dbReference type="Proteomes" id="UP000604046">
    <property type="component" value="Unassembled WGS sequence"/>
</dbReference>
<feature type="region of interest" description="Disordered" evidence="1">
    <location>
        <begin position="2491"/>
        <end position="2514"/>
    </location>
</feature>
<feature type="region of interest" description="Disordered" evidence="1">
    <location>
        <begin position="1516"/>
        <end position="1565"/>
    </location>
</feature>
<sequence>MLHAVRDRRRWQDKAICLNSAEFRDSQTLRWMTNAYMTARSVTIDVRQLAMLPMFPDNLFLQWQGRRVIGGPGALHNMAGFESALPLMGRATFDLILPENLVGMYIGLRDWSDWRAHTQAYYRIDNIFTDEVTVSFGTGDSPPQPHPGRVLAFRSKQSHRFSIRWDATVFELFVDGVGISTVQPAQQGGPELPDALAKLFVWTFVRPVANIVPAIQYRPIPSAVSRSANIMCAICSRSHTLFLPRWHVCPSCCTWVCSGHVRQNRWRLCPRCPNRLEDYVGGASNFHAGQLSEQNSNGVMDDWDLFWGGSVLDETLYNLPTFFFSFAYLKSLACASKRMLHAVRDRRRWQDKAICLNSAEFHDTQTLRWMMEAYMSARSVTIDVRQLVMLPMFPNNLFLQWQGRWVIGGPGALQNMAGFESVLPLMGCATFDLIMPETLFGMHIGVRDWSHWRARTQVYCRIDDVFTDEVRVSFGTGDSPPQPHPGRVLALRPQQSHRFSIRWNPTVFELFVDGVGISKVRPAQQGGPELPGSLAKLFVWTFVRPVANIVPAIQYRPIPSAVSRIASITCAICSRAHTLLLPRWHMCPFCCTCVCSEHVRDTRWRLCPSCPNRLEDYVGGASNFEVPYITAHDFWSRLEEQHEQSDKFTCVVSKILRQNANLVDKMPLVLQLLPDPQQRSEMSKRVWERTLFRARAMMGLLDQRQDLLLFRFLHAEGEHLSRNSANPLDGLPHPKDFESFEDVWRCMALESGVQLHLQLVSQQQQRSHEASLRKHWTEDQGGAQNVQSMSHAQWFRLSCHRAEALRRRQEGMRHESASAVADNDLLWQRSFSPFCCPTYGPSTSLIRLPAFSFRDIELPTLDVIPDDWMNLRCPEVQCKLLSNAHQHTRDSRVSFLASSHTYYVDGEKIPLSVTGLVHLFVEDFDADKAIAMMKQSRRWPRPEYSARVEERLEPLSDELIKEMWKHNGVEAANRGTWMHLQFEVLLNAGSVPDMSAEVVAMLQARRSATNWQDASGGSSQVGDALSNSSFERQIDEDIAMQEEALRQLDQEMPDVSGGEPGDALLVQRESQVGDEAEEQSLAIQAAVPPAALDNAKKRRLLPGASSTSADFDHLFTVATEACDASLANRPELPHDLNSGSIQLQAKRHLDFVRRRHPTWEEDLVRLDAEDKRVMPPPDDHGRTKQLKCLAKLLLTSVLMFTQANFNSIYRRCLVWQPLPIFVDDTNFGKDYDDPDADGIFKKDPSLRAWLESGPAIAVALELQHGFETHYSRDECFHMIENYATSGLTEKKVREACGLPPPEDRDGNPMRSELVCQLEQREAAQKEDEMKQAALQQDPLLKSLQRTVAFCLGLATSKPDGGRKRHLTKVWWQRFSASKIGAPKEQWADLEKAEYLLPADSKPDTEHFIPFIPCENNIEDVLQVQCQEEATKINECLNAARLWEVVERDPSRSANAELLNVFYTTVLDRLRSGKGKKTVQQQHRISEWLGFKTKLEKHEDCARQLLEALEKKAAGQLSQVTDLPEQSPVGEVRSRRRRVKGPQASGNSEEPSAASRASVDEQNPFQGNDGLIDMDVYYVYKFNGMRSRRYAEAASVQNLGTAWQAEVLQHTVDLDIENCSFTLLLQMLDKLKPQDPSWSDVRETLRECVEFRTFTIQNKLKLNVTAGKQLLQKVFNGGAPPGDLTNNEFIIRLQRASLFCRWVAASCLKDIAWASMLQFKEKPDLSVLTYFWNIAEDMVLESWLRKANPLQSKHTSLHFDGIRLDRDVVLPDTHGFCDSCSAWIEKDTGFKVKIRAKEHLNFLQLLQKAIAPQEVACPDNLQKNGNCILAALHHLGYGGQAATMAEASEGTEHAFFTRRQRRTYEQVSKFTQLPIFPRMPCTEFVAGQKFLLHLATAGQPHCLAAQALSLEQVQLTNVTATYKFSMADFSRMLTEATDRKYILFFYVEQKPDTVVLDANEAEYELLLETQAGANHEDDGEDNFAEDFVRDVETQEDAEDDEPEDGLQCEDESVTHVGDELLVHLKQEVQVFLTGGRRRKGRSADTARCPFCPFRAWPKIKRGRVLHHVQTYHCLAKQYVASGTKQLKLIIALHDFDQIVSAPKGNYLYRSSRLLRQTVSPALSRKQVLIDRFLRLVFTEEGPQFWSVDAVRSHDSRHLIFELIIVLTCRGRTNAVVLLQPGSSDDTEVLVRMLADSLPAQGLCQIKYLSVDNPSAKLYKEAKHVCPNLQVVALDPTHLAMTCEYASSRKRTAATRYLRIILRKLTARSELSAGTWGPIFCGENATPFTREEQRVRAQLEDRSMRKAEAERILANLDATKPFLLRLEWIQALAALTSIYRSEVERLAPGPNRKIYQLLHTATAANRTEWYFNNLRLRHMISSERLSLLPIGTASNEALHHEVNNWFRETQKLHKATLSLKLSIMQLGKLLTHNNALYKPTTRQMPEAELLARLTSKDLFRATEWEEWCSELVDGSIKGKAELQLHHEREIERKKVNPRSFKRPAAAEDSSLLRRRTPNTLLRQDSLRRAGVRPRKL</sequence>
<proteinExistence type="predicted"/>
<reference evidence="2" key="1">
    <citation type="submission" date="2021-02" db="EMBL/GenBank/DDBJ databases">
        <authorList>
            <person name="Dougan E. K."/>
            <person name="Rhodes N."/>
            <person name="Thang M."/>
            <person name="Chan C."/>
        </authorList>
    </citation>
    <scope>NUCLEOTIDE SEQUENCE</scope>
</reference>
<comment type="caution">
    <text evidence="2">The sequence shown here is derived from an EMBL/GenBank/DDBJ whole genome shotgun (WGS) entry which is preliminary data.</text>
</comment>
<evidence type="ECO:0000313" key="3">
    <source>
        <dbReference type="Proteomes" id="UP000604046"/>
    </source>
</evidence>
<gene>
    <name evidence="2" type="ORF">SNAT2548_LOCUS35132</name>
</gene>
<organism evidence="2 3">
    <name type="scientific">Symbiodinium natans</name>
    <dbReference type="NCBI Taxonomy" id="878477"/>
    <lineage>
        <taxon>Eukaryota</taxon>
        <taxon>Sar</taxon>
        <taxon>Alveolata</taxon>
        <taxon>Dinophyceae</taxon>
        <taxon>Suessiales</taxon>
        <taxon>Symbiodiniaceae</taxon>
        <taxon>Symbiodinium</taxon>
    </lineage>
</organism>
<dbReference type="OrthoDB" id="414344at2759"/>
<protein>
    <submittedName>
        <fullName evidence="2">Uncharacterized protein</fullName>
    </submittedName>
</protein>
<keyword evidence="3" id="KW-1185">Reference proteome</keyword>
<evidence type="ECO:0000313" key="2">
    <source>
        <dbReference type="EMBL" id="CAE7618080.1"/>
    </source>
</evidence>
<name>A0A812VEI9_9DINO</name>